<dbReference type="SUPFAM" id="SSF48537">
    <property type="entry name" value="Phospholipase C/P1 nuclease"/>
    <property type="match status" value="1"/>
</dbReference>
<dbReference type="EMBL" id="MU004239">
    <property type="protein sequence ID" value="KAF2666157.1"/>
    <property type="molecule type" value="Genomic_DNA"/>
</dbReference>
<keyword evidence="7" id="KW-0325">Glycoprotein</keyword>
<evidence type="ECO:0000256" key="4">
    <source>
        <dbReference type="ARBA" id="ARBA00022759"/>
    </source>
</evidence>
<dbReference type="GO" id="GO:0003676">
    <property type="term" value="F:nucleic acid binding"/>
    <property type="evidence" value="ECO:0007669"/>
    <property type="project" value="InterPro"/>
</dbReference>
<dbReference type="CDD" id="cd11010">
    <property type="entry name" value="S1-P1_nuclease"/>
    <property type="match status" value="1"/>
</dbReference>
<keyword evidence="2" id="KW-0540">Nuclease</keyword>
<evidence type="ECO:0000256" key="7">
    <source>
        <dbReference type="ARBA" id="ARBA00023180"/>
    </source>
</evidence>
<dbReference type="Pfam" id="PF02265">
    <property type="entry name" value="S1-P1_nuclease"/>
    <property type="match status" value="1"/>
</dbReference>
<evidence type="ECO:0000256" key="8">
    <source>
        <dbReference type="SAM" id="SignalP"/>
    </source>
</evidence>
<comment type="similarity">
    <text evidence="1">Belongs to the nuclease type I family.</text>
</comment>
<evidence type="ECO:0008006" key="11">
    <source>
        <dbReference type="Google" id="ProtNLM"/>
    </source>
</evidence>
<evidence type="ECO:0000256" key="5">
    <source>
        <dbReference type="ARBA" id="ARBA00022801"/>
    </source>
</evidence>
<keyword evidence="4" id="KW-0255">Endonuclease</keyword>
<evidence type="ECO:0000256" key="3">
    <source>
        <dbReference type="ARBA" id="ARBA00022723"/>
    </source>
</evidence>
<dbReference type="PANTHER" id="PTHR33146">
    <property type="entry name" value="ENDONUCLEASE 4"/>
    <property type="match status" value="1"/>
</dbReference>
<dbReference type="GO" id="GO:0004519">
    <property type="term" value="F:endonuclease activity"/>
    <property type="evidence" value="ECO:0007669"/>
    <property type="project" value="UniProtKB-KW"/>
</dbReference>
<evidence type="ECO:0000313" key="10">
    <source>
        <dbReference type="Proteomes" id="UP000799302"/>
    </source>
</evidence>
<reference evidence="9" key="1">
    <citation type="journal article" date="2020" name="Stud. Mycol.">
        <title>101 Dothideomycetes genomes: a test case for predicting lifestyles and emergence of pathogens.</title>
        <authorList>
            <person name="Haridas S."/>
            <person name="Albert R."/>
            <person name="Binder M."/>
            <person name="Bloem J."/>
            <person name="Labutti K."/>
            <person name="Salamov A."/>
            <person name="Andreopoulos B."/>
            <person name="Baker S."/>
            <person name="Barry K."/>
            <person name="Bills G."/>
            <person name="Bluhm B."/>
            <person name="Cannon C."/>
            <person name="Castanera R."/>
            <person name="Culley D."/>
            <person name="Daum C."/>
            <person name="Ezra D."/>
            <person name="Gonzalez J."/>
            <person name="Henrissat B."/>
            <person name="Kuo A."/>
            <person name="Liang C."/>
            <person name="Lipzen A."/>
            <person name="Lutzoni F."/>
            <person name="Magnuson J."/>
            <person name="Mondo S."/>
            <person name="Nolan M."/>
            <person name="Ohm R."/>
            <person name="Pangilinan J."/>
            <person name="Park H.-J."/>
            <person name="Ramirez L."/>
            <person name="Alfaro M."/>
            <person name="Sun H."/>
            <person name="Tritt A."/>
            <person name="Yoshinaga Y."/>
            <person name="Zwiers L.-H."/>
            <person name="Turgeon B."/>
            <person name="Goodwin S."/>
            <person name="Spatafora J."/>
            <person name="Crous P."/>
            <person name="Grigoriev I."/>
        </authorList>
    </citation>
    <scope>NUCLEOTIDE SEQUENCE</scope>
    <source>
        <strain evidence="9">CBS 115976</strain>
    </source>
</reference>
<keyword evidence="10" id="KW-1185">Reference proteome</keyword>
<protein>
    <recommendedName>
        <fullName evidence="11">S1/P1 nuclease</fullName>
    </recommendedName>
</protein>
<dbReference type="GO" id="GO:0006308">
    <property type="term" value="P:DNA catabolic process"/>
    <property type="evidence" value="ECO:0007669"/>
    <property type="project" value="InterPro"/>
</dbReference>
<keyword evidence="6" id="KW-1015">Disulfide bond</keyword>
<dbReference type="AlphaFoldDB" id="A0A6A6U3Y8"/>
<proteinExistence type="inferred from homology"/>
<dbReference type="GO" id="GO:0016788">
    <property type="term" value="F:hydrolase activity, acting on ester bonds"/>
    <property type="evidence" value="ECO:0007669"/>
    <property type="project" value="InterPro"/>
</dbReference>
<keyword evidence="5" id="KW-0378">Hydrolase</keyword>
<dbReference type="PANTHER" id="PTHR33146:SF26">
    <property type="entry name" value="ENDONUCLEASE 4"/>
    <property type="match status" value="1"/>
</dbReference>
<evidence type="ECO:0000256" key="2">
    <source>
        <dbReference type="ARBA" id="ARBA00022722"/>
    </source>
</evidence>
<dbReference type="GO" id="GO:0046872">
    <property type="term" value="F:metal ion binding"/>
    <property type="evidence" value="ECO:0007669"/>
    <property type="project" value="UniProtKB-KW"/>
</dbReference>
<gene>
    <name evidence="9" type="ORF">BT63DRAFT_51125</name>
</gene>
<evidence type="ECO:0000313" key="9">
    <source>
        <dbReference type="EMBL" id="KAF2666157.1"/>
    </source>
</evidence>
<dbReference type="InterPro" id="IPR008947">
    <property type="entry name" value="PLipase_C/P1_nuclease_dom_sf"/>
</dbReference>
<dbReference type="Gene3D" id="1.10.575.10">
    <property type="entry name" value="P1 Nuclease"/>
    <property type="match status" value="1"/>
</dbReference>
<organism evidence="9 10">
    <name type="scientific">Microthyrium microscopicum</name>
    <dbReference type="NCBI Taxonomy" id="703497"/>
    <lineage>
        <taxon>Eukaryota</taxon>
        <taxon>Fungi</taxon>
        <taxon>Dikarya</taxon>
        <taxon>Ascomycota</taxon>
        <taxon>Pezizomycotina</taxon>
        <taxon>Dothideomycetes</taxon>
        <taxon>Dothideomycetes incertae sedis</taxon>
        <taxon>Microthyriales</taxon>
        <taxon>Microthyriaceae</taxon>
        <taxon>Microthyrium</taxon>
    </lineage>
</organism>
<keyword evidence="8" id="KW-0732">Signal</keyword>
<keyword evidence="3" id="KW-0479">Metal-binding</keyword>
<dbReference type="Proteomes" id="UP000799302">
    <property type="component" value="Unassembled WGS sequence"/>
</dbReference>
<dbReference type="OrthoDB" id="441446at2759"/>
<feature type="signal peptide" evidence="8">
    <location>
        <begin position="1"/>
        <end position="22"/>
    </location>
</feature>
<name>A0A6A6U3Y8_9PEZI</name>
<feature type="chain" id="PRO_5025684948" description="S1/P1 nuclease" evidence="8">
    <location>
        <begin position="23"/>
        <end position="329"/>
    </location>
</feature>
<sequence>MPRLTSLSFLSVTAILANGVYGWGAMGHEAIGLIAQNYVTAATKTYMQGLLGSTSTTYLGDVAAWADTYRETTAGKFSAPYHFIDAEDSPPTACSVDFNRDCGSAGCVVAAISNYTSRIKDTKLSATERTNAVKFIVHFVGDIHQPLHDEALDVGGNTIAVKFDNKTTNLHSVWDTAIPEKIIGGGTLAYAQKWATALTASINTGTYASSKSSWLTGMNVSDATATAMVWARDTNALVCTKVIPDGPPTGQELDGAYYTSVVPTVEEQIAKAGYRLAAWLNLIATGSEGSKVKRDLSFQWEPISYLPEGYVNDGSPAKMARRAFGDMCH</sequence>
<evidence type="ECO:0000256" key="1">
    <source>
        <dbReference type="ARBA" id="ARBA00009547"/>
    </source>
</evidence>
<accession>A0A6A6U3Y8</accession>
<evidence type="ECO:0000256" key="6">
    <source>
        <dbReference type="ARBA" id="ARBA00023157"/>
    </source>
</evidence>
<dbReference type="InterPro" id="IPR003154">
    <property type="entry name" value="S1/P1nuclease"/>
</dbReference>